<feature type="region of interest" description="Disordered" evidence="8">
    <location>
        <begin position="20"/>
        <end position="82"/>
    </location>
</feature>
<feature type="transmembrane region" description="Helical" evidence="9">
    <location>
        <begin position="155"/>
        <end position="174"/>
    </location>
</feature>
<keyword evidence="7" id="KW-1015">Disulfide bond</keyword>
<dbReference type="Proteomes" id="UP000053766">
    <property type="component" value="Unassembled WGS sequence"/>
</dbReference>
<evidence type="ECO:0000313" key="11">
    <source>
        <dbReference type="Proteomes" id="UP000053766"/>
    </source>
</evidence>
<evidence type="ECO:0000256" key="6">
    <source>
        <dbReference type="ARBA" id="ARBA00023136"/>
    </source>
</evidence>
<feature type="compositionally biased region" description="Low complexity" evidence="8">
    <location>
        <begin position="36"/>
        <end position="50"/>
    </location>
</feature>
<comment type="subcellular location">
    <subcellularLocation>
        <location evidence="1">Membrane</location>
        <topology evidence="1">Multi-pass membrane protein</topology>
    </subcellularLocation>
</comment>
<keyword evidence="2" id="KW-0813">Transport</keyword>
<keyword evidence="5 9" id="KW-1133">Transmembrane helix</keyword>
<evidence type="ECO:0000256" key="4">
    <source>
        <dbReference type="ARBA" id="ARBA00022847"/>
    </source>
</evidence>
<dbReference type="AlphaFoldDB" id="A0A0D8X8M1"/>
<evidence type="ECO:0008006" key="12">
    <source>
        <dbReference type="Google" id="ProtNLM"/>
    </source>
</evidence>
<sequence>MLDLSLFFSARHRIYARRATQKNSKGINSDGLESPTEMTKLSTETTKTSLSVESAEKRKAREHTKRAKVDDETSAANCSDQDESSSICSEELLVVETEENQNYLRKVTIGLLSRAGFREQYWTNKSAAYSVMLSYLITYDTIAMLFLYIQRFGVYFLFNYSVCMLLVGFPVCYLEMALGQYTSTGVYLVYDRMVPGFVGIALSALMVNFLTICVNHSIFINTLTLLLNTGIGSSTKIPWNNCIKDGDDKACYAYPLHCQSKRYYKDLPIFPEELTFSNSTQTKLLFREIEDFKGWRRTDYPSFDHLLITAVASFILIYILTRNKRWIVKFLKFAFLITTFVLPLLLNGFLVYFKPNYSFYRAMSMKWTESVNNFTAWACAVDLVN</sequence>
<keyword evidence="6 9" id="KW-0472">Membrane</keyword>
<dbReference type="InterPro" id="IPR000175">
    <property type="entry name" value="Na/ntran_symport"/>
</dbReference>
<evidence type="ECO:0000256" key="1">
    <source>
        <dbReference type="ARBA" id="ARBA00004141"/>
    </source>
</evidence>
<evidence type="ECO:0000256" key="7">
    <source>
        <dbReference type="PIRSR" id="PIRSR600175-2"/>
    </source>
</evidence>
<feature type="transmembrane region" description="Helical" evidence="9">
    <location>
        <begin position="194"/>
        <end position="218"/>
    </location>
</feature>
<gene>
    <name evidence="10" type="ORF">DICVIV_13117</name>
</gene>
<evidence type="ECO:0000256" key="8">
    <source>
        <dbReference type="SAM" id="MobiDB-lite"/>
    </source>
</evidence>
<dbReference type="PANTHER" id="PTHR11616:SF241">
    <property type="entry name" value="SODIUM- AND CHLORIDE-DEPENDENT GLYCINE TRANSPORTER 2"/>
    <property type="match status" value="1"/>
</dbReference>
<dbReference type="GO" id="GO:0005886">
    <property type="term" value="C:plasma membrane"/>
    <property type="evidence" value="ECO:0007669"/>
    <property type="project" value="TreeGrafter"/>
</dbReference>
<keyword evidence="4" id="KW-0769">Symport</keyword>
<organism evidence="10 11">
    <name type="scientific">Dictyocaulus viviparus</name>
    <name type="common">Bovine lungworm</name>
    <dbReference type="NCBI Taxonomy" id="29172"/>
    <lineage>
        <taxon>Eukaryota</taxon>
        <taxon>Metazoa</taxon>
        <taxon>Ecdysozoa</taxon>
        <taxon>Nematoda</taxon>
        <taxon>Chromadorea</taxon>
        <taxon>Rhabditida</taxon>
        <taxon>Rhabditina</taxon>
        <taxon>Rhabditomorpha</taxon>
        <taxon>Strongyloidea</taxon>
        <taxon>Metastrongylidae</taxon>
        <taxon>Dictyocaulus</taxon>
    </lineage>
</organism>
<dbReference type="EMBL" id="KN716968">
    <property type="protein sequence ID" value="KJH40920.1"/>
    <property type="molecule type" value="Genomic_DNA"/>
</dbReference>
<keyword evidence="3 9" id="KW-0812">Transmembrane</keyword>
<name>A0A0D8X8M1_DICVI</name>
<dbReference type="GO" id="GO:0005283">
    <property type="term" value="F:amino acid:sodium symporter activity"/>
    <property type="evidence" value="ECO:0007669"/>
    <property type="project" value="TreeGrafter"/>
</dbReference>
<dbReference type="InterPro" id="IPR037272">
    <property type="entry name" value="SNS_sf"/>
</dbReference>
<accession>A0A0D8X8M1</accession>
<feature type="transmembrane region" description="Helical" evidence="9">
    <location>
        <begin position="333"/>
        <end position="353"/>
    </location>
</feature>
<evidence type="ECO:0000256" key="9">
    <source>
        <dbReference type="SAM" id="Phobius"/>
    </source>
</evidence>
<evidence type="ECO:0000256" key="3">
    <source>
        <dbReference type="ARBA" id="ARBA00022692"/>
    </source>
</evidence>
<keyword evidence="11" id="KW-1185">Reference proteome</keyword>
<reference evidence="11" key="2">
    <citation type="journal article" date="2016" name="Sci. Rep.">
        <title>Dictyocaulus viviparus genome, variome and transcriptome elucidate lungworm biology and support future intervention.</title>
        <authorList>
            <person name="McNulty S.N."/>
            <person name="Strube C."/>
            <person name="Rosa B.A."/>
            <person name="Martin J.C."/>
            <person name="Tyagi R."/>
            <person name="Choi Y.J."/>
            <person name="Wang Q."/>
            <person name="Hallsworth Pepin K."/>
            <person name="Zhang X."/>
            <person name="Ozersky P."/>
            <person name="Wilson R.K."/>
            <person name="Sternberg P.W."/>
            <person name="Gasser R.B."/>
            <person name="Mitreva M."/>
        </authorList>
    </citation>
    <scope>NUCLEOTIDE SEQUENCE [LARGE SCALE GENOMIC DNA]</scope>
    <source>
        <strain evidence="11">HannoverDv2000</strain>
    </source>
</reference>
<feature type="disulfide bond" evidence="7">
    <location>
        <begin position="242"/>
        <end position="251"/>
    </location>
</feature>
<dbReference type="PROSITE" id="PS50267">
    <property type="entry name" value="NA_NEUROTRAN_SYMP_3"/>
    <property type="match status" value="1"/>
</dbReference>
<feature type="transmembrane region" description="Helical" evidence="9">
    <location>
        <begin position="127"/>
        <end position="149"/>
    </location>
</feature>
<dbReference type="OrthoDB" id="6581954at2759"/>
<dbReference type="Pfam" id="PF00209">
    <property type="entry name" value="SNF"/>
    <property type="match status" value="1"/>
</dbReference>
<evidence type="ECO:0000256" key="2">
    <source>
        <dbReference type="ARBA" id="ARBA00022448"/>
    </source>
</evidence>
<protein>
    <recommendedName>
        <fullName evidence="12">Sodium:neurotransmitter symporter family protein</fullName>
    </recommendedName>
</protein>
<evidence type="ECO:0000256" key="5">
    <source>
        <dbReference type="ARBA" id="ARBA00022989"/>
    </source>
</evidence>
<dbReference type="PANTHER" id="PTHR11616">
    <property type="entry name" value="SODIUM/CHLORIDE DEPENDENT TRANSPORTER"/>
    <property type="match status" value="1"/>
</dbReference>
<proteinExistence type="predicted"/>
<evidence type="ECO:0000313" key="10">
    <source>
        <dbReference type="EMBL" id="KJH40920.1"/>
    </source>
</evidence>
<feature type="transmembrane region" description="Helical" evidence="9">
    <location>
        <begin position="303"/>
        <end position="321"/>
    </location>
</feature>
<reference evidence="10 11" key="1">
    <citation type="submission" date="2013-11" db="EMBL/GenBank/DDBJ databases">
        <title>Draft genome of the bovine lungworm Dictyocaulus viviparus.</title>
        <authorList>
            <person name="Mitreva M."/>
        </authorList>
    </citation>
    <scope>NUCLEOTIDE SEQUENCE [LARGE SCALE GENOMIC DNA]</scope>
    <source>
        <strain evidence="10 11">HannoverDv2000</strain>
    </source>
</reference>
<dbReference type="SUPFAM" id="SSF161070">
    <property type="entry name" value="SNF-like"/>
    <property type="match status" value="1"/>
</dbReference>
<dbReference type="GO" id="GO:0089718">
    <property type="term" value="P:amino acid import across plasma membrane"/>
    <property type="evidence" value="ECO:0007669"/>
    <property type="project" value="TreeGrafter"/>
</dbReference>